<evidence type="ECO:0000313" key="4">
    <source>
        <dbReference type="Proteomes" id="UP001209694"/>
    </source>
</evidence>
<accession>A0AAW5V1L4</accession>
<protein>
    <submittedName>
        <fullName evidence="3">DUF4105 domain-containing protein</fullName>
    </submittedName>
</protein>
<name>A0AAW5V1L4_9LEPT</name>
<reference evidence="3" key="1">
    <citation type="submission" date="2022-06" db="EMBL/GenBank/DDBJ databases">
        <title>Leptospira isolates from biofilms formed at urban environments.</title>
        <authorList>
            <person name="Ribeiro P.S."/>
            <person name="Sousa T."/>
            <person name="Carvalho N."/>
            <person name="Aburjaile F."/>
            <person name="Neves F."/>
            <person name="Oliveira D."/>
            <person name="Blanco L."/>
            <person name="Lima J."/>
            <person name="Costa F."/>
            <person name="Brenig B."/>
            <person name="Soares S."/>
            <person name="Ramos R."/>
            <person name="Goes-Neto A."/>
            <person name="Matiuzzi M."/>
            <person name="Azevedo V."/>
            <person name="Ristow P."/>
        </authorList>
    </citation>
    <scope>NUCLEOTIDE SEQUENCE</scope>
    <source>
        <strain evidence="3">VSF7</strain>
    </source>
</reference>
<organism evidence="3 4">
    <name type="scientific">Leptospira levettii</name>
    <dbReference type="NCBI Taxonomy" id="2023178"/>
    <lineage>
        <taxon>Bacteria</taxon>
        <taxon>Pseudomonadati</taxon>
        <taxon>Spirochaetota</taxon>
        <taxon>Spirochaetia</taxon>
        <taxon>Leptospirales</taxon>
        <taxon>Leptospiraceae</taxon>
        <taxon>Leptospira</taxon>
    </lineage>
</organism>
<dbReference type="EMBL" id="JAMQQD010000001">
    <property type="protein sequence ID" value="MCW7513526.1"/>
    <property type="molecule type" value="Genomic_DNA"/>
</dbReference>
<proteinExistence type="predicted"/>
<evidence type="ECO:0000259" key="2">
    <source>
        <dbReference type="Pfam" id="PF13387"/>
    </source>
</evidence>
<evidence type="ECO:0000256" key="1">
    <source>
        <dbReference type="SAM" id="Phobius"/>
    </source>
</evidence>
<dbReference type="RefSeq" id="WP_265355590.1">
    <property type="nucleotide sequence ID" value="NZ_JAMQPS010000001.1"/>
</dbReference>
<dbReference type="Pfam" id="PF13387">
    <property type="entry name" value="Lnb_N"/>
    <property type="match status" value="1"/>
</dbReference>
<feature type="transmembrane region" description="Helical" evidence="1">
    <location>
        <begin position="62"/>
        <end position="79"/>
    </location>
</feature>
<dbReference type="AlphaFoldDB" id="A0AAW5V1L4"/>
<keyword evidence="1" id="KW-0472">Membrane</keyword>
<dbReference type="InterPro" id="IPR025178">
    <property type="entry name" value="Lnb_N"/>
</dbReference>
<keyword evidence="1" id="KW-1133">Transmembrane helix</keyword>
<keyword evidence="1" id="KW-0812">Transmembrane</keyword>
<evidence type="ECO:0000313" key="3">
    <source>
        <dbReference type="EMBL" id="MCW7513526.1"/>
    </source>
</evidence>
<gene>
    <name evidence="3" type="ORF">ND810_00035</name>
</gene>
<comment type="caution">
    <text evidence="3">The sequence shown here is derived from an EMBL/GenBank/DDBJ whole genome shotgun (WGS) entry which is preliminary data.</text>
</comment>
<dbReference type="Proteomes" id="UP001209694">
    <property type="component" value="Unassembled WGS sequence"/>
</dbReference>
<feature type="transmembrane region" description="Helical" evidence="1">
    <location>
        <begin position="31"/>
        <end position="50"/>
    </location>
</feature>
<feature type="domain" description="Lnb N-terminal periplasmic" evidence="2">
    <location>
        <begin position="120"/>
        <end position="276"/>
    </location>
</feature>
<sequence>MAAGAALWLLIAGFTLWGLLAIRFQTEGIVRWAVLAAWCSASIAMLAWLAKPKWRDRARWPAIVFAISGLALLGGWLALRPSHDRIWADDVARLLRAEVEGSRVTLHNVRNFEWRSEDDYTARWETREYDLDRVASADLFLSYWMGPQIAHTLISFGFDDGRQVVFSLEIRKERDESFSAIGGFFRKFEQILVAADERDIIRTRSNVRGEDVHLYRLKMSRDDLRRLFLGYLADAEALRREPRFYNTLTSNCTTIVYDLARKIAPRLPLDYRLVLSGYFAEYVYDLGGLADGHESAELQFSGHINDRALASDLSGEDYSVAIRRGVPGIPKPNEE</sequence>